<evidence type="ECO:0000256" key="3">
    <source>
        <dbReference type="ARBA" id="ARBA00022989"/>
    </source>
</evidence>
<organism evidence="7 8">
    <name type="scientific">Actinopolyspora xinjiangensis</name>
    <dbReference type="NCBI Taxonomy" id="405564"/>
    <lineage>
        <taxon>Bacteria</taxon>
        <taxon>Bacillati</taxon>
        <taxon>Actinomycetota</taxon>
        <taxon>Actinomycetes</taxon>
        <taxon>Actinopolysporales</taxon>
        <taxon>Actinopolysporaceae</taxon>
        <taxon>Actinopolyspora</taxon>
    </lineage>
</organism>
<dbReference type="PROSITE" id="PS50850">
    <property type="entry name" value="MFS"/>
    <property type="match status" value="1"/>
</dbReference>
<gene>
    <name evidence="7" type="ORF">SAMN04487905_12315</name>
</gene>
<comment type="subcellular location">
    <subcellularLocation>
        <location evidence="1">Cell membrane</location>
        <topology evidence="1">Multi-pass membrane protein</topology>
    </subcellularLocation>
</comment>
<reference evidence="8" key="1">
    <citation type="submission" date="2016-10" db="EMBL/GenBank/DDBJ databases">
        <authorList>
            <person name="Varghese N."/>
            <person name="Submissions S."/>
        </authorList>
    </citation>
    <scope>NUCLEOTIDE SEQUENCE [LARGE SCALE GENOMIC DNA]</scope>
    <source>
        <strain evidence="8">DSM 46732</strain>
    </source>
</reference>
<protein>
    <submittedName>
        <fullName evidence="7">Predicted arabinose efflux permease, MFS family</fullName>
    </submittedName>
</protein>
<keyword evidence="4 5" id="KW-0472">Membrane</keyword>
<keyword evidence="2 5" id="KW-0812">Transmembrane</keyword>
<accession>A0A1H0X296</accession>
<keyword evidence="8" id="KW-1185">Reference proteome</keyword>
<evidence type="ECO:0000256" key="2">
    <source>
        <dbReference type="ARBA" id="ARBA00022692"/>
    </source>
</evidence>
<evidence type="ECO:0000313" key="8">
    <source>
        <dbReference type="Proteomes" id="UP000199497"/>
    </source>
</evidence>
<feature type="transmembrane region" description="Helical" evidence="5">
    <location>
        <begin position="270"/>
        <end position="293"/>
    </location>
</feature>
<feature type="transmembrane region" description="Helical" evidence="5">
    <location>
        <begin position="192"/>
        <end position="211"/>
    </location>
</feature>
<dbReference type="EMBL" id="FNJR01000023">
    <property type="protein sequence ID" value="SDP97061.1"/>
    <property type="molecule type" value="Genomic_DNA"/>
</dbReference>
<dbReference type="Proteomes" id="UP000199497">
    <property type="component" value="Unassembled WGS sequence"/>
</dbReference>
<dbReference type="GO" id="GO:0005886">
    <property type="term" value="C:plasma membrane"/>
    <property type="evidence" value="ECO:0007669"/>
    <property type="project" value="UniProtKB-SubCell"/>
</dbReference>
<keyword evidence="3 5" id="KW-1133">Transmembrane helix</keyword>
<dbReference type="SUPFAM" id="SSF103473">
    <property type="entry name" value="MFS general substrate transporter"/>
    <property type="match status" value="1"/>
</dbReference>
<dbReference type="InterPro" id="IPR036259">
    <property type="entry name" value="MFS_trans_sf"/>
</dbReference>
<feature type="domain" description="Major facilitator superfamily (MFS) profile" evidence="6">
    <location>
        <begin position="34"/>
        <end position="415"/>
    </location>
</feature>
<dbReference type="Pfam" id="PF07690">
    <property type="entry name" value="MFS_1"/>
    <property type="match status" value="1"/>
</dbReference>
<feature type="transmembrane region" description="Helical" evidence="5">
    <location>
        <begin position="242"/>
        <end position="264"/>
    </location>
</feature>
<sequence length="431" mass="44137">MKNQWYSRTTFVILVRVSHSVSLADYRAALTTRGAAAPVLTSLLARLPVAMIGLALMLYVQRVTGSFAVAGLVSAGNLVGVAVGSVVQGRIMDRLGPTRPLLVVSAMFAVLVAAEIAAVQARGPALTMILLAVAVGVTEPMTGPASRALWTRLLPPGQVRDAAYSYEAISMEVFFILGPGLAGLLVNMPWGGTGVLVGACCMITGSTGFALTRAARGQRPRGDERKSGSPLGALATPGMRSVALAAFGFGALLGMIEVAVPAAAERAGHAAMGGLLLSVMSVSSVVVGVLYGMRPWPRPMYLRLPTLLLVFALLIALLALPRTLLGLTLALLVAGSLITPQSTSHSVALETAAPAGTATEAFGWVITSVTLGAAFGQSVSGQVVESVAPPAAFLVASGVGLLLGALLWSRRRTLLADDRGVSSSTFAGAVS</sequence>
<dbReference type="GO" id="GO:0022857">
    <property type="term" value="F:transmembrane transporter activity"/>
    <property type="evidence" value="ECO:0007669"/>
    <property type="project" value="InterPro"/>
</dbReference>
<evidence type="ECO:0000259" key="6">
    <source>
        <dbReference type="PROSITE" id="PS50850"/>
    </source>
</evidence>
<dbReference type="AlphaFoldDB" id="A0A1H0X296"/>
<feature type="transmembrane region" description="Helical" evidence="5">
    <location>
        <begin position="164"/>
        <end position="186"/>
    </location>
</feature>
<dbReference type="STRING" id="405564.SAMN04487905_12315"/>
<evidence type="ECO:0000256" key="4">
    <source>
        <dbReference type="ARBA" id="ARBA00023136"/>
    </source>
</evidence>
<dbReference type="PANTHER" id="PTHR23542:SF1">
    <property type="entry name" value="MAJOR FACILITATOR SUPERFAMILY (MFS) PROFILE DOMAIN-CONTAINING PROTEIN"/>
    <property type="match status" value="1"/>
</dbReference>
<dbReference type="Gene3D" id="1.20.1250.20">
    <property type="entry name" value="MFS general substrate transporter like domains"/>
    <property type="match status" value="1"/>
</dbReference>
<feature type="transmembrane region" description="Helical" evidence="5">
    <location>
        <begin position="67"/>
        <end position="89"/>
    </location>
</feature>
<evidence type="ECO:0000256" key="5">
    <source>
        <dbReference type="SAM" id="Phobius"/>
    </source>
</evidence>
<feature type="transmembrane region" description="Helical" evidence="5">
    <location>
        <begin position="43"/>
        <end position="61"/>
    </location>
</feature>
<dbReference type="InterPro" id="IPR011701">
    <property type="entry name" value="MFS"/>
</dbReference>
<dbReference type="InterPro" id="IPR020846">
    <property type="entry name" value="MFS_dom"/>
</dbReference>
<evidence type="ECO:0000313" key="7">
    <source>
        <dbReference type="EMBL" id="SDP97061.1"/>
    </source>
</evidence>
<evidence type="ECO:0000256" key="1">
    <source>
        <dbReference type="ARBA" id="ARBA00004651"/>
    </source>
</evidence>
<proteinExistence type="predicted"/>
<feature type="transmembrane region" description="Helical" evidence="5">
    <location>
        <begin position="101"/>
        <end position="119"/>
    </location>
</feature>
<dbReference type="PANTHER" id="PTHR23542">
    <property type="match status" value="1"/>
</dbReference>
<feature type="transmembrane region" description="Helical" evidence="5">
    <location>
        <begin position="125"/>
        <end position="143"/>
    </location>
</feature>
<feature type="transmembrane region" description="Helical" evidence="5">
    <location>
        <begin position="391"/>
        <end position="409"/>
    </location>
</feature>
<name>A0A1H0X296_9ACTN</name>
<feature type="transmembrane region" description="Helical" evidence="5">
    <location>
        <begin position="300"/>
        <end position="318"/>
    </location>
</feature>